<reference evidence="2" key="1">
    <citation type="submission" date="2014-09" db="EMBL/GenBank/DDBJ databases">
        <authorList>
            <person name="Magalhaes I.L.F."/>
            <person name="Oliveira U."/>
            <person name="Santos F.R."/>
            <person name="Vidigal T.H.D.A."/>
            <person name="Brescovit A.D."/>
            <person name="Santos A.J."/>
        </authorList>
    </citation>
    <scope>NUCLEOTIDE SEQUENCE</scope>
    <source>
        <tissue evidence="2">Shoot tissue taken approximately 20 cm above the soil surface</tissue>
    </source>
</reference>
<accession>A0A0A8YXT7</accession>
<feature type="region of interest" description="Disordered" evidence="1">
    <location>
        <begin position="42"/>
        <end position="79"/>
    </location>
</feature>
<dbReference type="EMBL" id="GBRH01267677">
    <property type="protein sequence ID" value="JAD30218.1"/>
    <property type="molecule type" value="Transcribed_RNA"/>
</dbReference>
<protein>
    <submittedName>
        <fullName evidence="2">Uncharacterized protein</fullName>
    </submittedName>
</protein>
<evidence type="ECO:0000313" key="2">
    <source>
        <dbReference type="EMBL" id="JAD30218.1"/>
    </source>
</evidence>
<reference evidence="2" key="2">
    <citation type="journal article" date="2015" name="Data Brief">
        <title>Shoot transcriptome of the giant reed, Arundo donax.</title>
        <authorList>
            <person name="Barrero R.A."/>
            <person name="Guerrero F.D."/>
            <person name="Moolhuijzen P."/>
            <person name="Goolsby J.A."/>
            <person name="Tidwell J."/>
            <person name="Bellgard S.E."/>
            <person name="Bellgard M.I."/>
        </authorList>
    </citation>
    <scope>NUCLEOTIDE SEQUENCE</scope>
    <source>
        <tissue evidence="2">Shoot tissue taken approximately 20 cm above the soil surface</tissue>
    </source>
</reference>
<name>A0A0A8YXT7_ARUDO</name>
<organism evidence="2">
    <name type="scientific">Arundo donax</name>
    <name type="common">Giant reed</name>
    <name type="synonym">Donax arundinaceus</name>
    <dbReference type="NCBI Taxonomy" id="35708"/>
    <lineage>
        <taxon>Eukaryota</taxon>
        <taxon>Viridiplantae</taxon>
        <taxon>Streptophyta</taxon>
        <taxon>Embryophyta</taxon>
        <taxon>Tracheophyta</taxon>
        <taxon>Spermatophyta</taxon>
        <taxon>Magnoliopsida</taxon>
        <taxon>Liliopsida</taxon>
        <taxon>Poales</taxon>
        <taxon>Poaceae</taxon>
        <taxon>PACMAD clade</taxon>
        <taxon>Arundinoideae</taxon>
        <taxon>Arundineae</taxon>
        <taxon>Arundo</taxon>
    </lineage>
</organism>
<proteinExistence type="predicted"/>
<dbReference type="AlphaFoldDB" id="A0A0A8YXT7"/>
<feature type="region of interest" description="Disordered" evidence="1">
    <location>
        <begin position="1"/>
        <end position="29"/>
    </location>
</feature>
<sequence>MSTAPLAAGFKDEEEDEEEAPGGGASFDMDAFFSGTPLMFGTLDPSQLVGAPPLTQGTQDAYTTPAPPDRPTRDVGPSQ</sequence>
<evidence type="ECO:0000256" key="1">
    <source>
        <dbReference type="SAM" id="MobiDB-lite"/>
    </source>
</evidence>